<dbReference type="Proteomes" id="UP000005244">
    <property type="component" value="Unassembled WGS sequence"/>
</dbReference>
<reference evidence="2 3" key="1">
    <citation type="submission" date="2012-07" db="EMBL/GenBank/DDBJ databases">
        <authorList>
            <person name="Durkin A.S."/>
            <person name="McCorrison J."/>
            <person name="Torralba M."/>
            <person name="Gillis M."/>
            <person name="Methe B."/>
            <person name="Sutton G."/>
            <person name="Nelson K.E."/>
        </authorList>
    </citation>
    <scope>NUCLEOTIDE SEQUENCE [LARGE SCALE GENOMIC DNA]</scope>
    <source>
        <strain evidence="2 3">OBRC8</strain>
    </source>
</reference>
<sequence length="48" mass="5654">MIKNDSKVSRKFMAEELEVNEKTISRYIKEIANIRYVGKGKNGHWEIV</sequence>
<name>J6HF64_9FIRM</name>
<evidence type="ECO:0000313" key="2">
    <source>
        <dbReference type="EMBL" id="EJU23625.1"/>
    </source>
</evidence>
<dbReference type="Gene3D" id="1.10.10.10">
    <property type="entry name" value="Winged helix-like DNA-binding domain superfamily/Winged helix DNA-binding domain"/>
    <property type="match status" value="1"/>
</dbReference>
<dbReference type="SUPFAM" id="SSF46785">
    <property type="entry name" value="Winged helix' DNA-binding domain"/>
    <property type="match status" value="1"/>
</dbReference>
<evidence type="ECO:0000259" key="1">
    <source>
        <dbReference type="Pfam" id="PF08279"/>
    </source>
</evidence>
<keyword evidence="3" id="KW-1185">Reference proteome</keyword>
<protein>
    <submittedName>
        <fullName evidence="2">HTH domain protein</fullName>
    </submittedName>
</protein>
<gene>
    <name evidence="2" type="ORF">HMPREF1143_2113</name>
</gene>
<feature type="domain" description="Helix-turn-helix type 11" evidence="1">
    <location>
        <begin position="3"/>
        <end position="32"/>
    </location>
</feature>
<dbReference type="Pfam" id="PF08279">
    <property type="entry name" value="HTH_11"/>
    <property type="match status" value="1"/>
</dbReference>
<dbReference type="EMBL" id="ALNK01000015">
    <property type="protein sequence ID" value="EJU23625.1"/>
    <property type="molecule type" value="Genomic_DNA"/>
</dbReference>
<dbReference type="AlphaFoldDB" id="J6HF64"/>
<evidence type="ECO:0000313" key="3">
    <source>
        <dbReference type="Proteomes" id="UP000005244"/>
    </source>
</evidence>
<organism evidence="2 3">
    <name type="scientific">Peptoanaerobacter stomatis</name>
    <dbReference type="NCBI Taxonomy" id="796937"/>
    <lineage>
        <taxon>Bacteria</taxon>
        <taxon>Bacillati</taxon>
        <taxon>Bacillota</taxon>
        <taxon>Clostridia</taxon>
        <taxon>Peptostreptococcales</taxon>
        <taxon>Filifactoraceae</taxon>
        <taxon>Peptoanaerobacter</taxon>
    </lineage>
</organism>
<dbReference type="InterPro" id="IPR036390">
    <property type="entry name" value="WH_DNA-bd_sf"/>
</dbReference>
<comment type="caution">
    <text evidence="2">The sequence shown here is derived from an EMBL/GenBank/DDBJ whole genome shotgun (WGS) entry which is preliminary data.</text>
</comment>
<dbReference type="InterPro" id="IPR036388">
    <property type="entry name" value="WH-like_DNA-bd_sf"/>
</dbReference>
<proteinExistence type="predicted"/>
<accession>J6HF64</accession>
<dbReference type="InterPro" id="IPR013196">
    <property type="entry name" value="HTH_11"/>
</dbReference>